<feature type="compositionally biased region" description="Basic and acidic residues" evidence="1">
    <location>
        <begin position="7"/>
        <end position="16"/>
    </location>
</feature>
<dbReference type="Pfam" id="PF01593">
    <property type="entry name" value="Amino_oxidase"/>
    <property type="match status" value="1"/>
</dbReference>
<evidence type="ECO:0000259" key="2">
    <source>
        <dbReference type="Pfam" id="PF01593"/>
    </source>
</evidence>
<dbReference type="GO" id="GO:0016491">
    <property type="term" value="F:oxidoreductase activity"/>
    <property type="evidence" value="ECO:0007669"/>
    <property type="project" value="InterPro"/>
</dbReference>
<evidence type="ECO:0000313" key="3">
    <source>
        <dbReference type="EMBL" id="CAI10018.1"/>
    </source>
</evidence>
<dbReference type="PANTHER" id="PTHR42923:SF47">
    <property type="entry name" value="BLR3003 PROTEIN"/>
    <property type="match status" value="1"/>
</dbReference>
<proteinExistence type="predicted"/>
<dbReference type="STRING" id="76114.ebA6811"/>
<protein>
    <recommendedName>
        <fullName evidence="2">Amine oxidase domain-containing protein</fullName>
    </recommendedName>
</protein>
<organism evidence="3 4">
    <name type="scientific">Aromatoleum aromaticum (strain DSM 19018 / LMG 30748 / EbN1)</name>
    <name type="common">Azoarcus sp. (strain EbN1)</name>
    <dbReference type="NCBI Taxonomy" id="76114"/>
    <lineage>
        <taxon>Bacteria</taxon>
        <taxon>Pseudomonadati</taxon>
        <taxon>Pseudomonadota</taxon>
        <taxon>Betaproteobacteria</taxon>
        <taxon>Rhodocyclales</taxon>
        <taxon>Rhodocyclaceae</taxon>
        <taxon>Aromatoleum</taxon>
    </lineage>
</organism>
<dbReference type="InterPro" id="IPR017830">
    <property type="entry name" value="SQase_HpnE"/>
</dbReference>
<dbReference type="NCBIfam" id="TIGR03467">
    <property type="entry name" value="HpnE"/>
    <property type="match status" value="1"/>
</dbReference>
<dbReference type="AlphaFoldDB" id="Q5NY46"/>
<dbReference type="KEGG" id="eba:ebA6811"/>
<keyword evidence="4" id="KW-1185">Reference proteome</keyword>
<accession>Q5NY46</accession>
<dbReference type="Proteomes" id="UP000006552">
    <property type="component" value="Chromosome"/>
</dbReference>
<evidence type="ECO:0000313" key="4">
    <source>
        <dbReference type="Proteomes" id="UP000006552"/>
    </source>
</evidence>
<gene>
    <name evidence="3" type="ORF">ebA6811</name>
</gene>
<dbReference type="Gene3D" id="3.50.50.60">
    <property type="entry name" value="FAD/NAD(P)-binding domain"/>
    <property type="match status" value="1"/>
</dbReference>
<dbReference type="HOGENOM" id="CLU_022687_2_1_4"/>
<dbReference type="SUPFAM" id="SSF51905">
    <property type="entry name" value="FAD/NAD(P)-binding domain"/>
    <property type="match status" value="1"/>
</dbReference>
<dbReference type="eggNOG" id="COG1232">
    <property type="taxonomic scope" value="Bacteria"/>
</dbReference>
<reference evidence="3 4" key="1">
    <citation type="journal article" date="2005" name="Arch. Microbiol.">
        <title>The genome sequence of an anaerobic aromatic-degrading denitrifying bacterium, strain EbN1.</title>
        <authorList>
            <person name="Rabus R."/>
            <person name="Kube M."/>
            <person name="Heider J."/>
            <person name="Beck A."/>
            <person name="Heitmann K."/>
            <person name="Widdel F."/>
            <person name="Reinhardt R."/>
        </authorList>
    </citation>
    <scope>NUCLEOTIDE SEQUENCE [LARGE SCALE GENOMIC DNA]</scope>
    <source>
        <strain evidence="3 4">EbN1</strain>
    </source>
</reference>
<dbReference type="InterPro" id="IPR002937">
    <property type="entry name" value="Amino_oxidase"/>
</dbReference>
<name>Q5NY46_AROAE</name>
<dbReference type="InterPro" id="IPR050464">
    <property type="entry name" value="Zeta_carotene_desat/Oxidored"/>
</dbReference>
<feature type="domain" description="Amine oxidase" evidence="2">
    <location>
        <begin position="35"/>
        <end position="449"/>
    </location>
</feature>
<dbReference type="InterPro" id="IPR036188">
    <property type="entry name" value="FAD/NAD-bd_sf"/>
</dbReference>
<sequence>MPGRRGCGRDARRGRTGDGGGVTQQPVAIIGAGYAGLACAVELARRHVPVTVFERSHTLGGRARVVAKDGWRVDNGQHILIGAYTELTRLLRLTGGSPKLLEHLPLTLHTPGHMHLQAARLPAPLHLAIGLLRATGLGWADRLAMLRLMRFLKKQRFRVEAQLTVAELLRDTRQSERLSRLVWEPLCVAALNTPVAEASAQVFASVLRDSLAAGASASELLIPRVDLSELFPVPAARYLAVRRGKLRTGTAVEAIRPVAGGFRLEGDPADQRYAHVVVAAAPHHAGALLAPLDGCARLAAKIDALSSEPITTVYLALGAPLRLAHAMIGLVDGPAQWAFDRGRLGGPAGLIACVISTHGTHEALSREALTLAVHAQLERQLGRRLPAAEWSQVITEKRATFACRPGLARPGPQTPLPGLWLAGDYLDPDYPATLESAVRSGVATAARVLQALEPTAPEANR</sequence>
<dbReference type="PANTHER" id="PTHR42923">
    <property type="entry name" value="PROTOPORPHYRINOGEN OXIDASE"/>
    <property type="match status" value="1"/>
</dbReference>
<dbReference type="PRINTS" id="PR00419">
    <property type="entry name" value="ADXRDTASE"/>
</dbReference>
<feature type="region of interest" description="Disordered" evidence="1">
    <location>
        <begin position="1"/>
        <end position="22"/>
    </location>
</feature>
<evidence type="ECO:0000256" key="1">
    <source>
        <dbReference type="SAM" id="MobiDB-lite"/>
    </source>
</evidence>
<dbReference type="EMBL" id="CR555306">
    <property type="protein sequence ID" value="CAI10018.1"/>
    <property type="molecule type" value="Genomic_DNA"/>
</dbReference>